<dbReference type="PANTHER" id="PTHR30509:SF9">
    <property type="entry name" value="MULTIDRUG RESISTANCE PROTEIN MDTO"/>
    <property type="match status" value="1"/>
</dbReference>
<evidence type="ECO:0000256" key="3">
    <source>
        <dbReference type="ARBA" id="ARBA00022692"/>
    </source>
</evidence>
<evidence type="ECO:0000256" key="2">
    <source>
        <dbReference type="ARBA" id="ARBA00022475"/>
    </source>
</evidence>
<dbReference type="AlphaFoldDB" id="A0A1B1BJW3"/>
<organism evidence="9 10">
    <name type="scientific">Cryobacterium arcticum</name>
    <dbReference type="NCBI Taxonomy" id="670052"/>
    <lineage>
        <taxon>Bacteria</taxon>
        <taxon>Bacillati</taxon>
        <taxon>Actinomycetota</taxon>
        <taxon>Actinomycetes</taxon>
        <taxon>Micrococcales</taxon>
        <taxon>Microbacteriaceae</taxon>
        <taxon>Cryobacterium</taxon>
    </lineage>
</organism>
<reference evidence="9 10" key="1">
    <citation type="submission" date="2016-06" db="EMBL/GenBank/DDBJ databases">
        <title>Genome sequencing of Cryobacterium arcticum PAMC 27867.</title>
        <authorList>
            <person name="Lee J."/>
            <person name="Kim O.-S."/>
        </authorList>
    </citation>
    <scope>NUCLEOTIDE SEQUENCE [LARGE SCALE GENOMIC DNA]</scope>
    <source>
        <strain evidence="9 10">PAMC 27867</strain>
    </source>
</reference>
<evidence type="ECO:0000256" key="4">
    <source>
        <dbReference type="ARBA" id="ARBA00022989"/>
    </source>
</evidence>
<dbReference type="STRING" id="670052.PA27867_1919"/>
<evidence type="ECO:0000313" key="10">
    <source>
        <dbReference type="Proteomes" id="UP000092582"/>
    </source>
</evidence>
<keyword evidence="10" id="KW-1185">Reference proteome</keyword>
<keyword evidence="2" id="KW-1003">Cell membrane</keyword>
<evidence type="ECO:0000256" key="7">
    <source>
        <dbReference type="SAM" id="Phobius"/>
    </source>
</evidence>
<dbReference type="RefSeq" id="WP_335582752.1">
    <property type="nucleotide sequence ID" value="NZ_CP016282.1"/>
</dbReference>
<dbReference type="PATRIC" id="fig|670052.7.peg.1978"/>
<comment type="subcellular location">
    <subcellularLocation>
        <location evidence="1">Cell membrane</location>
        <topology evidence="1">Multi-pass membrane protein</topology>
    </subcellularLocation>
</comment>
<keyword evidence="5 7" id="KW-0472">Membrane</keyword>
<sequence length="347" mass="37592">MTVRITANLRVSRRIPLLQTLKTSVAVALAWIISQWLLPGELPIFAAMAAIFVVQPSVNQSLGRALERSLGVVGGVLVALAIGLLFGQSSWIVLSAIVLCILLAWALKLSPGSANQIPISAMLVLTLGAATPTYARDRIIETILGAAIAVIVNALIVPPVLLTPAHDAVTRLTLEIAATFDRVANALLSPQKYSDLESLMIQARLLRPMLAKAERAISQAEESLTLNPRQARHREVLDADTELYKRLVPLVTRALGMTRALRDHYDDSLHLEPTVQAFSIELERAAHDLRLLTVLPESAAAASAAPTVEPPALTAPLMITTPHPQHWILIGALMEDLRRVREEITGE</sequence>
<feature type="transmembrane region" description="Helical" evidence="7">
    <location>
        <begin position="117"/>
        <end position="135"/>
    </location>
</feature>
<name>A0A1B1BJW3_9MICO</name>
<proteinExistence type="inferred from homology"/>
<dbReference type="Proteomes" id="UP000092582">
    <property type="component" value="Chromosome 1"/>
</dbReference>
<feature type="transmembrane region" description="Helical" evidence="7">
    <location>
        <begin position="74"/>
        <end position="105"/>
    </location>
</feature>
<dbReference type="KEGG" id="cart:PA27867_1919"/>
<dbReference type="EMBL" id="CP016282">
    <property type="protein sequence ID" value="ANP72872.1"/>
    <property type="molecule type" value="Genomic_DNA"/>
</dbReference>
<keyword evidence="3 7" id="KW-0812">Transmembrane</keyword>
<evidence type="ECO:0000256" key="5">
    <source>
        <dbReference type="ARBA" id="ARBA00023136"/>
    </source>
</evidence>
<dbReference type="GO" id="GO:0005886">
    <property type="term" value="C:plasma membrane"/>
    <property type="evidence" value="ECO:0007669"/>
    <property type="project" value="UniProtKB-SubCell"/>
</dbReference>
<keyword evidence="4 7" id="KW-1133">Transmembrane helix</keyword>
<feature type="domain" description="Integral membrane bound transporter" evidence="8">
    <location>
        <begin position="29"/>
        <end position="152"/>
    </location>
</feature>
<dbReference type="Pfam" id="PF13515">
    <property type="entry name" value="FUSC_2"/>
    <property type="match status" value="1"/>
</dbReference>
<comment type="similarity">
    <text evidence="6">Belongs to the YccS/YhfK family.</text>
</comment>
<gene>
    <name evidence="9" type="ORF">PA27867_1919</name>
</gene>
<evidence type="ECO:0000259" key="8">
    <source>
        <dbReference type="Pfam" id="PF13515"/>
    </source>
</evidence>
<accession>A0A1B1BJW3</accession>
<evidence type="ECO:0000313" key="9">
    <source>
        <dbReference type="EMBL" id="ANP72872.1"/>
    </source>
</evidence>
<feature type="transmembrane region" description="Helical" evidence="7">
    <location>
        <begin position="142"/>
        <end position="162"/>
    </location>
</feature>
<evidence type="ECO:0000256" key="1">
    <source>
        <dbReference type="ARBA" id="ARBA00004651"/>
    </source>
</evidence>
<protein>
    <recommendedName>
        <fullName evidence="8">Integral membrane bound transporter domain-containing protein</fullName>
    </recommendedName>
</protein>
<evidence type="ECO:0000256" key="6">
    <source>
        <dbReference type="ARBA" id="ARBA00043993"/>
    </source>
</evidence>
<dbReference type="PANTHER" id="PTHR30509">
    <property type="entry name" value="P-HYDROXYBENZOIC ACID EFFLUX PUMP SUBUNIT-RELATED"/>
    <property type="match status" value="1"/>
</dbReference>
<dbReference type="InterPro" id="IPR049453">
    <property type="entry name" value="Memb_transporter_dom"/>
</dbReference>